<evidence type="ECO:0000313" key="6">
    <source>
        <dbReference type="Proteomes" id="UP000095280"/>
    </source>
</evidence>
<dbReference type="InterPro" id="IPR036188">
    <property type="entry name" value="FAD/NAD-bd_sf"/>
</dbReference>
<feature type="domain" description="GCVT N-terminal" evidence="3">
    <location>
        <begin position="469"/>
        <end position="777"/>
    </location>
</feature>
<proteinExistence type="inferred from homology"/>
<evidence type="ECO:0000259" key="3">
    <source>
        <dbReference type="Pfam" id="PF01571"/>
    </source>
</evidence>
<dbReference type="SUPFAM" id="SSF103025">
    <property type="entry name" value="Folate-binding domain"/>
    <property type="match status" value="1"/>
</dbReference>
<dbReference type="PANTHER" id="PTHR43757">
    <property type="entry name" value="AMINOMETHYLTRANSFERASE"/>
    <property type="match status" value="1"/>
</dbReference>
<dbReference type="InterPro" id="IPR027266">
    <property type="entry name" value="TrmE/GcvT-like"/>
</dbReference>
<dbReference type="Pfam" id="PF16350">
    <property type="entry name" value="FAO_M"/>
    <property type="match status" value="1"/>
</dbReference>
<dbReference type="InterPro" id="IPR032503">
    <property type="entry name" value="FAO_M"/>
</dbReference>
<dbReference type="GO" id="GO:0005739">
    <property type="term" value="C:mitochondrion"/>
    <property type="evidence" value="ECO:0007669"/>
    <property type="project" value="TreeGrafter"/>
</dbReference>
<dbReference type="SUPFAM" id="SSF101790">
    <property type="entry name" value="Aminomethyltransferase beta-barrel domain"/>
    <property type="match status" value="1"/>
</dbReference>
<dbReference type="AlphaFoldDB" id="A0A1I8ICD1"/>
<dbReference type="Pfam" id="PF01571">
    <property type="entry name" value="GCV_T"/>
    <property type="match status" value="1"/>
</dbReference>
<feature type="domain" description="Aminomethyltransferase C-terminal" evidence="4">
    <location>
        <begin position="799"/>
        <end position="893"/>
    </location>
</feature>
<dbReference type="InterPro" id="IPR006076">
    <property type="entry name" value="FAD-dep_OxRdtase"/>
</dbReference>
<protein>
    <submittedName>
        <fullName evidence="7">Sarcosine dehydrogenase, mitochondrial</fullName>
    </submittedName>
</protein>
<comment type="similarity">
    <text evidence="1">Belongs to the GcvT family.</text>
</comment>
<feature type="domain" description="FAD dependent oxidoreductase" evidence="2">
    <location>
        <begin position="50"/>
        <end position="407"/>
    </location>
</feature>
<reference evidence="7" key="1">
    <citation type="submission" date="2016-11" db="UniProtKB">
        <authorList>
            <consortium name="WormBaseParasite"/>
        </authorList>
    </citation>
    <scope>IDENTIFICATION</scope>
</reference>
<dbReference type="SUPFAM" id="SSF54373">
    <property type="entry name" value="FAD-linked reductases, C-terminal domain"/>
    <property type="match status" value="1"/>
</dbReference>
<dbReference type="InterPro" id="IPR029043">
    <property type="entry name" value="GcvT/YgfZ_C"/>
</dbReference>
<dbReference type="Proteomes" id="UP000095280">
    <property type="component" value="Unplaced"/>
</dbReference>
<dbReference type="InterPro" id="IPR013977">
    <property type="entry name" value="GcvT_C"/>
</dbReference>
<dbReference type="Pfam" id="PF01266">
    <property type="entry name" value="DAO"/>
    <property type="match status" value="1"/>
</dbReference>
<organism evidence="6 7">
    <name type="scientific">Macrostomum lignano</name>
    <dbReference type="NCBI Taxonomy" id="282301"/>
    <lineage>
        <taxon>Eukaryota</taxon>
        <taxon>Metazoa</taxon>
        <taxon>Spiralia</taxon>
        <taxon>Lophotrochozoa</taxon>
        <taxon>Platyhelminthes</taxon>
        <taxon>Rhabditophora</taxon>
        <taxon>Macrostomorpha</taxon>
        <taxon>Macrostomida</taxon>
        <taxon>Macrostomidae</taxon>
        <taxon>Macrostomum</taxon>
    </lineage>
</organism>
<evidence type="ECO:0000259" key="5">
    <source>
        <dbReference type="Pfam" id="PF16350"/>
    </source>
</evidence>
<dbReference type="InterPro" id="IPR028896">
    <property type="entry name" value="GcvT/YgfZ/DmdA"/>
</dbReference>
<dbReference type="Gene3D" id="3.30.70.1400">
    <property type="entry name" value="Aminomethyltransferase beta-barrel domains"/>
    <property type="match status" value="1"/>
</dbReference>
<accession>A0A1I8ICD1</accession>
<evidence type="ECO:0000259" key="2">
    <source>
        <dbReference type="Pfam" id="PF01266"/>
    </source>
</evidence>
<dbReference type="SUPFAM" id="SSF51905">
    <property type="entry name" value="FAD/NAD(P)-binding domain"/>
    <property type="match status" value="1"/>
</dbReference>
<dbReference type="Pfam" id="PF08669">
    <property type="entry name" value="GCV_T_C"/>
    <property type="match status" value="1"/>
</dbReference>
<dbReference type="Gene3D" id="3.30.9.10">
    <property type="entry name" value="D-Amino Acid Oxidase, subunit A, domain 2"/>
    <property type="match status" value="1"/>
</dbReference>
<dbReference type="Gene3D" id="3.30.1360.120">
    <property type="entry name" value="Probable tRNA modification gtpase trme, domain 1"/>
    <property type="match status" value="1"/>
</dbReference>
<dbReference type="WBParaSite" id="maker-uti_cns_0011292-snap-gene-0.2-mRNA-1">
    <property type="protein sequence ID" value="maker-uti_cns_0011292-snap-gene-0.2-mRNA-1"/>
    <property type="gene ID" value="maker-uti_cns_0011292-snap-gene-0.2"/>
</dbReference>
<sequence length="903" mass="99390">MSWLQSRILARSYARIVNLNRLSFVQASSVLPRCSLSTAEGTSAPTSAQVVIIGGGSIGCSMLYHLAKMGMRNVVLLEKDALTAGTTWHTAGLVWHLRPSDTDIVMLTYGWDLMKSLEAETGVSTGYIQNGGLFIANNEKRLLEYKQMQTLGKWFGIESSILSPAETKQLYPLMNVSDMAGALYSPTDGTIDPAGYCSALSRASAKMGGKTVLGCRVTGIETGRRRIRRPTNTKSAHQQRRIVTSCIVNASGVWAPSIGKLAGVSVPQVAMRHAYIVTERIEGIQNMPNTRDHDASVYLRLQGDALSVGGYEPNPIFIDEMPSDFAFSLYELDWDVFAFEIGGAVNRVPAIGQVGVKSTVCGPESFTPDGRPLLGEDPDLRGFYHASAYNSGGMMYSGGTARELARWIITGRPELDMFAFDVKRFRPGLAANSQWLRERSHETYAKHYSVHYHHDEPLAGRSLTRRSPLHSRLAAAGCVYQERHGFERPGWFHDRPAETADYRYYGYYGHTPHSDYEYERCLTMDYTFSAPEQEAALRRECRTCRSAGAVFDMSYFGKLMLTGPGSAEAVDYLFSADIRKPVGSTVYTCLLNERGGVEADLTVSVLEPGAQYYLAIGGAAALYVKHYLLKVMQDRGWLADNRCQLEDRSDDMTLISVQGPVSRQLLAGLVDGGEGFLSDSAFPFGQCRKAKVAGRPALMLRVSFVGELGWELHLANADAPAVYDAVMAAGKPLGVVNAGYRALDSLSCEKGYRHGHVDLRSDDTPLEAGLAFTCKLKLPDRPFIGREALERQRADGLRKRLICLTLDDAEPGKRLHGNELVLRDGQPVGFVRRAEQVYCLAGGDGDGVTMAYAYASRPDGEVVKPAWLKAGAYQVECMGERRPAKLHLRSPFDPENLRLQGRY</sequence>
<feature type="domain" description="FAD dependent oxidoreductase central" evidence="5">
    <location>
        <begin position="410"/>
        <end position="464"/>
    </location>
</feature>
<evidence type="ECO:0000259" key="4">
    <source>
        <dbReference type="Pfam" id="PF08669"/>
    </source>
</evidence>
<dbReference type="PANTHER" id="PTHR43757:SF11">
    <property type="entry name" value="SARCOSINE DEHYDROGENASE"/>
    <property type="match status" value="1"/>
</dbReference>
<evidence type="ECO:0000256" key="1">
    <source>
        <dbReference type="ARBA" id="ARBA00008609"/>
    </source>
</evidence>
<dbReference type="InterPro" id="IPR006222">
    <property type="entry name" value="GCVT_N"/>
</dbReference>
<keyword evidence="6" id="KW-1185">Reference proteome</keyword>
<dbReference type="Gene3D" id="3.50.50.60">
    <property type="entry name" value="FAD/NAD(P)-binding domain"/>
    <property type="match status" value="1"/>
</dbReference>
<evidence type="ECO:0000313" key="7">
    <source>
        <dbReference type="WBParaSite" id="maker-uti_cns_0011292-snap-gene-0.2-mRNA-1"/>
    </source>
</evidence>
<name>A0A1I8ICD1_9PLAT</name>
<dbReference type="Gene3D" id="2.40.30.110">
    <property type="entry name" value="Aminomethyltransferase beta-barrel domains"/>
    <property type="match status" value="1"/>
</dbReference>